<sequence>MSNPLTILITGSNRGIGLGILHLLAQTPHNPPLRIIASSRSSTDLGVHPTLPNTISYASLDISSTSSISTFTSHTKDVDVLINNAGINNNPHETPELAEQVIDVNYKGTRDMCTAILSAPGTKVRRIVNVSSTASQLSNYAPNVQSSFRAVKSIDDVDALAAQYVAAVQSGASAQKAAGFGGPPKSYQVSKALMNALTVVLARDNPDVLVNCCCPGWVDTDMGHQVGRPPKTLEEGARIPVRLAIGEVGKGGDGDGGLGRDGGERVSGRYFGNEGVTDRGWGRAREW</sequence>
<gene>
    <name evidence="6" type="ORF">B5807_00562</name>
</gene>
<reference evidence="6 7" key="1">
    <citation type="journal article" date="2017" name="Genome Announc.">
        <title>Genome sequence of the saprophytic ascomycete Epicoccum nigrum ICMP 19927 strain isolated from New Zealand.</title>
        <authorList>
            <person name="Fokin M."/>
            <person name="Fleetwood D."/>
            <person name="Weir B.S."/>
            <person name="Villas-Boas S.G."/>
        </authorList>
    </citation>
    <scope>NUCLEOTIDE SEQUENCE [LARGE SCALE GENOMIC DNA]</scope>
    <source>
        <strain evidence="6 7">ICMP 19927</strain>
    </source>
</reference>
<evidence type="ECO:0000256" key="4">
    <source>
        <dbReference type="RuleBase" id="RU000363"/>
    </source>
</evidence>
<dbReference type="PANTHER" id="PTHR43963:SF6">
    <property type="entry name" value="CHAIN DEHYDROGENASE FAMILY PROTEIN, PUTATIVE (AFU_ORTHOLOGUE AFUA_3G15350)-RELATED"/>
    <property type="match status" value="1"/>
</dbReference>
<dbReference type="Gene3D" id="3.40.50.720">
    <property type="entry name" value="NAD(P)-binding Rossmann-like Domain"/>
    <property type="match status" value="1"/>
</dbReference>
<keyword evidence="7" id="KW-1185">Reference proteome</keyword>
<protein>
    <recommendedName>
        <fullName evidence="8">NAD(P)-binding protein</fullName>
    </recommendedName>
</protein>
<dbReference type="InParanoid" id="A0A1Y2MDX9"/>
<feature type="region of interest" description="Disordered" evidence="5">
    <location>
        <begin position="250"/>
        <end position="271"/>
    </location>
</feature>
<dbReference type="EMBL" id="KZ107838">
    <property type="protein sequence ID" value="OSS54344.1"/>
    <property type="molecule type" value="Genomic_DNA"/>
</dbReference>
<dbReference type="Proteomes" id="UP000193240">
    <property type="component" value="Unassembled WGS sequence"/>
</dbReference>
<evidence type="ECO:0000256" key="3">
    <source>
        <dbReference type="ARBA" id="ARBA00023002"/>
    </source>
</evidence>
<dbReference type="AlphaFoldDB" id="A0A1Y2MDX9"/>
<keyword evidence="2" id="KW-0521">NADP</keyword>
<proteinExistence type="inferred from homology"/>
<dbReference type="GO" id="GO:0016491">
    <property type="term" value="F:oxidoreductase activity"/>
    <property type="evidence" value="ECO:0007669"/>
    <property type="project" value="UniProtKB-KW"/>
</dbReference>
<keyword evidence="3" id="KW-0560">Oxidoreductase</keyword>
<accession>A0A1Y2MDX9</accession>
<feature type="compositionally biased region" description="Gly residues" evidence="5">
    <location>
        <begin position="250"/>
        <end position="260"/>
    </location>
</feature>
<evidence type="ECO:0008006" key="8">
    <source>
        <dbReference type="Google" id="ProtNLM"/>
    </source>
</evidence>
<dbReference type="SUPFAM" id="SSF51735">
    <property type="entry name" value="NAD(P)-binding Rossmann-fold domains"/>
    <property type="match status" value="1"/>
</dbReference>
<evidence type="ECO:0000256" key="5">
    <source>
        <dbReference type="SAM" id="MobiDB-lite"/>
    </source>
</evidence>
<dbReference type="PANTHER" id="PTHR43963">
    <property type="entry name" value="CARBONYL REDUCTASE 1-RELATED"/>
    <property type="match status" value="1"/>
</dbReference>
<evidence type="ECO:0000256" key="2">
    <source>
        <dbReference type="ARBA" id="ARBA00022857"/>
    </source>
</evidence>
<comment type="similarity">
    <text evidence="1 4">Belongs to the short-chain dehydrogenases/reductases (SDR) family.</text>
</comment>
<dbReference type="OMA" id="YWANDSV"/>
<evidence type="ECO:0000313" key="6">
    <source>
        <dbReference type="EMBL" id="OSS54344.1"/>
    </source>
</evidence>
<name>A0A1Y2MDX9_EPING</name>
<dbReference type="InterPro" id="IPR002347">
    <property type="entry name" value="SDR_fam"/>
</dbReference>
<dbReference type="PRINTS" id="PR00080">
    <property type="entry name" value="SDRFAMILY"/>
</dbReference>
<dbReference type="InterPro" id="IPR036291">
    <property type="entry name" value="NAD(P)-bd_dom_sf"/>
</dbReference>
<organism evidence="6 7">
    <name type="scientific">Epicoccum nigrum</name>
    <name type="common">Soil fungus</name>
    <name type="synonym">Epicoccum purpurascens</name>
    <dbReference type="NCBI Taxonomy" id="105696"/>
    <lineage>
        <taxon>Eukaryota</taxon>
        <taxon>Fungi</taxon>
        <taxon>Dikarya</taxon>
        <taxon>Ascomycota</taxon>
        <taxon>Pezizomycotina</taxon>
        <taxon>Dothideomycetes</taxon>
        <taxon>Pleosporomycetidae</taxon>
        <taxon>Pleosporales</taxon>
        <taxon>Pleosporineae</taxon>
        <taxon>Didymellaceae</taxon>
        <taxon>Epicoccum</taxon>
    </lineage>
</organism>
<evidence type="ECO:0000313" key="7">
    <source>
        <dbReference type="Proteomes" id="UP000193240"/>
    </source>
</evidence>
<evidence type="ECO:0000256" key="1">
    <source>
        <dbReference type="ARBA" id="ARBA00006484"/>
    </source>
</evidence>
<dbReference type="STRING" id="105696.A0A1Y2MDX9"/>
<dbReference type="Pfam" id="PF00106">
    <property type="entry name" value="adh_short"/>
    <property type="match status" value="1"/>
</dbReference>
<dbReference type="PRINTS" id="PR00081">
    <property type="entry name" value="GDHRDH"/>
</dbReference>